<dbReference type="InterPro" id="IPR000719">
    <property type="entry name" value="Prot_kinase_dom"/>
</dbReference>
<dbReference type="STRING" id="1531966.A0A0A1TD62"/>
<reference evidence="11 12" key="1">
    <citation type="journal article" date="2015" name="Genome Announc.">
        <title>Draft Genome Sequence and Gene Annotation of the Entomopathogenic Fungus Verticillium hemipterigenum.</title>
        <authorList>
            <person name="Horn F."/>
            <person name="Habel A."/>
            <person name="Scharf D.H."/>
            <person name="Dworschak J."/>
            <person name="Brakhage A.A."/>
            <person name="Guthke R."/>
            <person name="Hertweck C."/>
            <person name="Linde J."/>
        </authorList>
    </citation>
    <scope>NUCLEOTIDE SEQUENCE [LARGE SCALE GENOMIC DNA]</scope>
</reference>
<evidence type="ECO:0000256" key="8">
    <source>
        <dbReference type="ARBA" id="ARBA00048679"/>
    </source>
</evidence>
<keyword evidence="3" id="KW-0808">Transferase</keyword>
<dbReference type="GO" id="GO:0050684">
    <property type="term" value="P:regulation of mRNA processing"/>
    <property type="evidence" value="ECO:0007669"/>
    <property type="project" value="TreeGrafter"/>
</dbReference>
<dbReference type="SUPFAM" id="SSF56112">
    <property type="entry name" value="Protein kinase-like (PK-like)"/>
    <property type="match status" value="1"/>
</dbReference>
<dbReference type="PANTHER" id="PTHR47634">
    <property type="entry name" value="PROTEIN KINASE DOMAIN-CONTAINING PROTEIN-RELATED"/>
    <property type="match status" value="1"/>
</dbReference>
<evidence type="ECO:0000256" key="1">
    <source>
        <dbReference type="ARBA" id="ARBA00012513"/>
    </source>
</evidence>
<protein>
    <recommendedName>
        <fullName evidence="1">non-specific serine/threonine protein kinase</fullName>
        <ecNumber evidence="1">2.7.11.1</ecNumber>
    </recommendedName>
</protein>
<name>A0A0A1TD62_9HYPO</name>
<dbReference type="Pfam" id="PF07714">
    <property type="entry name" value="PK_Tyr_Ser-Thr"/>
    <property type="match status" value="1"/>
</dbReference>
<dbReference type="GO" id="GO:0005737">
    <property type="term" value="C:cytoplasm"/>
    <property type="evidence" value="ECO:0007669"/>
    <property type="project" value="TreeGrafter"/>
</dbReference>
<accession>A0A0A1TD62</accession>
<evidence type="ECO:0000256" key="5">
    <source>
        <dbReference type="ARBA" id="ARBA00022777"/>
    </source>
</evidence>
<evidence type="ECO:0000256" key="4">
    <source>
        <dbReference type="ARBA" id="ARBA00022741"/>
    </source>
</evidence>
<dbReference type="AlphaFoldDB" id="A0A0A1TD62"/>
<dbReference type="PROSITE" id="PS50011">
    <property type="entry name" value="PROTEIN_KINASE_DOM"/>
    <property type="match status" value="1"/>
</dbReference>
<comment type="catalytic activity">
    <reaction evidence="8">
        <text>L-seryl-[protein] + ATP = O-phospho-L-seryl-[protein] + ADP + H(+)</text>
        <dbReference type="Rhea" id="RHEA:17989"/>
        <dbReference type="Rhea" id="RHEA-COMP:9863"/>
        <dbReference type="Rhea" id="RHEA-COMP:11604"/>
        <dbReference type="ChEBI" id="CHEBI:15378"/>
        <dbReference type="ChEBI" id="CHEBI:29999"/>
        <dbReference type="ChEBI" id="CHEBI:30616"/>
        <dbReference type="ChEBI" id="CHEBI:83421"/>
        <dbReference type="ChEBI" id="CHEBI:456216"/>
        <dbReference type="EC" id="2.7.11.1"/>
    </reaction>
</comment>
<dbReference type="GO" id="GO:0005634">
    <property type="term" value="C:nucleus"/>
    <property type="evidence" value="ECO:0007669"/>
    <property type="project" value="TreeGrafter"/>
</dbReference>
<dbReference type="GO" id="GO:0004674">
    <property type="term" value="F:protein serine/threonine kinase activity"/>
    <property type="evidence" value="ECO:0007669"/>
    <property type="project" value="UniProtKB-KW"/>
</dbReference>
<comment type="catalytic activity">
    <reaction evidence="7">
        <text>L-threonyl-[protein] + ATP = O-phospho-L-threonyl-[protein] + ADP + H(+)</text>
        <dbReference type="Rhea" id="RHEA:46608"/>
        <dbReference type="Rhea" id="RHEA-COMP:11060"/>
        <dbReference type="Rhea" id="RHEA-COMP:11605"/>
        <dbReference type="ChEBI" id="CHEBI:15378"/>
        <dbReference type="ChEBI" id="CHEBI:30013"/>
        <dbReference type="ChEBI" id="CHEBI:30616"/>
        <dbReference type="ChEBI" id="CHEBI:61977"/>
        <dbReference type="ChEBI" id="CHEBI:456216"/>
        <dbReference type="EC" id="2.7.11.1"/>
    </reaction>
</comment>
<dbReference type="PROSITE" id="PS00107">
    <property type="entry name" value="PROTEIN_KINASE_ATP"/>
    <property type="match status" value="1"/>
</dbReference>
<dbReference type="SMART" id="SM00220">
    <property type="entry name" value="S_TKc"/>
    <property type="match status" value="1"/>
</dbReference>
<feature type="domain" description="Protein kinase" evidence="10">
    <location>
        <begin position="59"/>
        <end position="379"/>
    </location>
</feature>
<dbReference type="Gene3D" id="3.30.200.20">
    <property type="entry name" value="Phosphorylase Kinase, domain 1"/>
    <property type="match status" value="1"/>
</dbReference>
<evidence type="ECO:0000256" key="3">
    <source>
        <dbReference type="ARBA" id="ARBA00022679"/>
    </source>
</evidence>
<dbReference type="InterPro" id="IPR051334">
    <property type="entry name" value="SRPK"/>
</dbReference>
<evidence type="ECO:0000313" key="11">
    <source>
        <dbReference type="EMBL" id="CEJ84012.1"/>
    </source>
</evidence>
<evidence type="ECO:0000256" key="7">
    <source>
        <dbReference type="ARBA" id="ARBA00047899"/>
    </source>
</evidence>
<keyword evidence="4 9" id="KW-0547">Nucleotide-binding</keyword>
<evidence type="ECO:0000256" key="2">
    <source>
        <dbReference type="ARBA" id="ARBA00022527"/>
    </source>
</evidence>
<evidence type="ECO:0000259" key="10">
    <source>
        <dbReference type="PROSITE" id="PS50011"/>
    </source>
</evidence>
<gene>
    <name evidence="11" type="ORF">VHEMI03352</name>
</gene>
<feature type="binding site" evidence="9">
    <location>
        <position position="88"/>
    </location>
    <ligand>
        <name>ATP</name>
        <dbReference type="ChEBI" id="CHEBI:30616"/>
    </ligand>
</feature>
<dbReference type="InterPro" id="IPR011009">
    <property type="entry name" value="Kinase-like_dom_sf"/>
</dbReference>
<dbReference type="GO" id="GO:0000245">
    <property type="term" value="P:spliceosomal complex assembly"/>
    <property type="evidence" value="ECO:0007669"/>
    <property type="project" value="TreeGrafter"/>
</dbReference>
<dbReference type="PANTHER" id="PTHR47634:SF9">
    <property type="entry name" value="PROTEIN KINASE DOMAIN-CONTAINING PROTEIN-RELATED"/>
    <property type="match status" value="1"/>
</dbReference>
<evidence type="ECO:0000256" key="9">
    <source>
        <dbReference type="PROSITE-ProRule" id="PRU10141"/>
    </source>
</evidence>
<dbReference type="Proteomes" id="UP000039046">
    <property type="component" value="Unassembled WGS sequence"/>
</dbReference>
<keyword evidence="12" id="KW-1185">Reference proteome</keyword>
<dbReference type="EC" id="2.7.11.1" evidence="1"/>
<organism evidence="11 12">
    <name type="scientific">[Torrubiella] hemipterigena</name>
    <dbReference type="NCBI Taxonomy" id="1531966"/>
    <lineage>
        <taxon>Eukaryota</taxon>
        <taxon>Fungi</taxon>
        <taxon>Dikarya</taxon>
        <taxon>Ascomycota</taxon>
        <taxon>Pezizomycotina</taxon>
        <taxon>Sordariomycetes</taxon>
        <taxon>Hypocreomycetidae</taxon>
        <taxon>Hypocreales</taxon>
        <taxon>Clavicipitaceae</taxon>
        <taxon>Clavicipitaceae incertae sedis</taxon>
        <taxon>'Torrubiella' clade</taxon>
    </lineage>
</organism>
<sequence length="379" mass="41853">MKSLLHHLSCRKTVRPRRYPSKGFDLLPADKLLEEETTPNYNASNYYPVKIGQVLHDKYQVVSKLGFGANATVWLCRDLTKNSLYAIKVYTSNHDTSCQVAVSESIKTIVGSHPGRGSLQTVKDSFQISGAIGFSHDCLVFDPMGVSYTQLQDAAPNRGLSNDLIYKYATSILYALGFLHHIGIIHGAVSSDNIRLSVDHKVEITNIEAAEIAHPSPRKVLPDRTIYSSYIMPITPGSPVLCNFFASLLGKPRQTHPGITLTSGTHCAPEMVLKMEFDCKTDVWSFGVLMWQLVTGKPLFRSHIPGQQSNDAPYLAEIVSLIGPPSAQFLQRNRSCYNIGIPMVRKSWLCIFLCSLQQETGPSPPHQSHSNASKISIPG</sequence>
<dbReference type="InterPro" id="IPR017441">
    <property type="entry name" value="Protein_kinase_ATP_BS"/>
</dbReference>
<dbReference type="Pfam" id="PF00069">
    <property type="entry name" value="Pkinase"/>
    <property type="match status" value="1"/>
</dbReference>
<evidence type="ECO:0000256" key="6">
    <source>
        <dbReference type="ARBA" id="ARBA00022840"/>
    </source>
</evidence>
<evidence type="ECO:0000313" key="12">
    <source>
        <dbReference type="Proteomes" id="UP000039046"/>
    </source>
</evidence>
<proteinExistence type="predicted"/>
<dbReference type="Gene3D" id="1.10.510.10">
    <property type="entry name" value="Transferase(Phosphotransferase) domain 1"/>
    <property type="match status" value="1"/>
</dbReference>
<keyword evidence="6 9" id="KW-0067">ATP-binding</keyword>
<keyword evidence="2" id="KW-0723">Serine/threonine-protein kinase</keyword>
<dbReference type="InterPro" id="IPR001245">
    <property type="entry name" value="Ser-Thr/Tyr_kinase_cat_dom"/>
</dbReference>
<dbReference type="GO" id="GO:0005524">
    <property type="term" value="F:ATP binding"/>
    <property type="evidence" value="ECO:0007669"/>
    <property type="project" value="UniProtKB-UniRule"/>
</dbReference>
<keyword evidence="5" id="KW-0418">Kinase</keyword>
<dbReference type="EMBL" id="CDHN01000002">
    <property type="protein sequence ID" value="CEJ84012.1"/>
    <property type="molecule type" value="Genomic_DNA"/>
</dbReference>